<evidence type="ECO:0000256" key="1">
    <source>
        <dbReference type="ARBA" id="ARBA00022723"/>
    </source>
</evidence>
<dbReference type="Gene3D" id="3.10.180.10">
    <property type="entry name" value="2,3-Dihydroxybiphenyl 1,2-Dioxygenase, domain 1"/>
    <property type="match status" value="2"/>
</dbReference>
<dbReference type="PANTHER" id="PTHR43279:SF1">
    <property type="entry name" value="CATECHOL-2,3-DIOXYGENASE"/>
    <property type="match status" value="1"/>
</dbReference>
<accession>F9CZ75</accession>
<dbReference type="InterPro" id="IPR004360">
    <property type="entry name" value="Glyas_Fos-R_dOase_dom"/>
</dbReference>
<dbReference type="InterPro" id="IPR037523">
    <property type="entry name" value="VOC_core"/>
</dbReference>
<feature type="domain" description="VOC" evidence="2">
    <location>
        <begin position="11"/>
        <end position="129"/>
    </location>
</feature>
<protein>
    <submittedName>
        <fullName evidence="3">Glyoxalase/bleomycin resistance protein/dioxygenase</fullName>
    </submittedName>
</protein>
<organism evidence="3 4">
    <name type="scientific">Nitrosarchaeum koreense MY1</name>
    <dbReference type="NCBI Taxonomy" id="1001994"/>
    <lineage>
        <taxon>Archaea</taxon>
        <taxon>Nitrososphaerota</taxon>
        <taxon>Nitrososphaeria</taxon>
        <taxon>Nitrosopumilales</taxon>
        <taxon>Nitrosopumilaceae</taxon>
        <taxon>Nitrosarchaeum</taxon>
    </lineage>
</organism>
<comment type="caution">
    <text evidence="3">The sequence shown here is derived from an EMBL/GenBank/DDBJ whole genome shotgun (WGS) entry which is preliminary data.</text>
</comment>
<keyword evidence="3" id="KW-0560">Oxidoreductase</keyword>
<sequence length="285" mass="32010">MNDIPIDQNAKIGQVHLKVSDINKSLEFYKSFLGFKIVEQTDHSVFLSCDGKLPYLVALSTAKPLDLTPRAGLYHFAILLPHREDLGDFLSHLLKHKDTIKIDGFSDHLVSEAIYIRDPDNIGIEIYCDRIPSEWKWNSNQVVMSIEPLDMEGLLAESTKSWNEFPTDTSIGHVHLHVSNLAKAKKFYSEVLGLSNTASMKGALFFAAGKYHHHIATNIWLGEDISQASPESVGLDYFTIQFSNRDKLGNVIKTLESHKIDVNDLGDGSFSIFDNDKISIHLTIQ</sequence>
<reference evidence="3 4" key="1">
    <citation type="journal article" date="2011" name="J. Bacteriol.">
        <title>Genome Sequence of an Ammonia-Oxidizing Soil Archaeon, "Candidatus Nitrosoarchaeum koreensis" MY1.</title>
        <authorList>
            <person name="Kim B.K."/>
            <person name="Jung M.Y."/>
            <person name="Yu D.S."/>
            <person name="Park S.J."/>
            <person name="Oh T.K."/>
            <person name="Rhee S.K."/>
            <person name="Kim J.F."/>
        </authorList>
    </citation>
    <scope>NUCLEOTIDE SEQUENCE [LARGE SCALE GENOMIC DNA]</scope>
    <source>
        <strain evidence="3 4">MY1</strain>
    </source>
</reference>
<dbReference type="GO" id="GO:0004462">
    <property type="term" value="F:lactoylglutathione lyase activity"/>
    <property type="evidence" value="ECO:0007669"/>
    <property type="project" value="InterPro"/>
</dbReference>
<keyword evidence="1" id="KW-0479">Metal-binding</keyword>
<name>F9CZ75_9ARCH</name>
<gene>
    <name evidence="3" type="ORF">MY1_1478</name>
</gene>
<dbReference type="AlphaFoldDB" id="F9CZ75"/>
<dbReference type="RefSeq" id="WP_007551176.1">
    <property type="nucleotide sequence ID" value="NZ_AFPU01000001.1"/>
</dbReference>
<dbReference type="Pfam" id="PF00903">
    <property type="entry name" value="Glyoxalase"/>
    <property type="match status" value="2"/>
</dbReference>
<dbReference type="SUPFAM" id="SSF54593">
    <property type="entry name" value="Glyoxalase/Bleomycin resistance protein/Dihydroxybiphenyl dioxygenase"/>
    <property type="match status" value="2"/>
</dbReference>
<evidence type="ECO:0000313" key="3">
    <source>
        <dbReference type="EMBL" id="EGP94233.1"/>
    </source>
</evidence>
<proteinExistence type="predicted"/>
<keyword evidence="4" id="KW-1185">Reference proteome</keyword>
<dbReference type="EMBL" id="AFPU01000001">
    <property type="protein sequence ID" value="EGP94233.1"/>
    <property type="molecule type" value="Genomic_DNA"/>
</dbReference>
<dbReference type="GO" id="GO:0046872">
    <property type="term" value="F:metal ion binding"/>
    <property type="evidence" value="ECO:0007669"/>
    <property type="project" value="UniProtKB-KW"/>
</dbReference>
<dbReference type="PROSITE" id="PS00934">
    <property type="entry name" value="GLYOXALASE_I_1"/>
    <property type="match status" value="2"/>
</dbReference>
<dbReference type="GO" id="GO:0051213">
    <property type="term" value="F:dioxygenase activity"/>
    <property type="evidence" value="ECO:0007669"/>
    <property type="project" value="UniProtKB-KW"/>
</dbReference>
<keyword evidence="3" id="KW-0223">Dioxygenase</keyword>
<dbReference type="InterPro" id="IPR018146">
    <property type="entry name" value="Glyoxalase_1_CS"/>
</dbReference>
<dbReference type="PROSITE" id="PS51819">
    <property type="entry name" value="VOC"/>
    <property type="match status" value="1"/>
</dbReference>
<evidence type="ECO:0000313" key="4">
    <source>
        <dbReference type="Proteomes" id="UP000004440"/>
    </source>
</evidence>
<dbReference type="InterPro" id="IPR029068">
    <property type="entry name" value="Glyas_Bleomycin-R_OHBP_Dase"/>
</dbReference>
<dbReference type="PANTHER" id="PTHR43279">
    <property type="entry name" value="CATECHOL-2,3-DIOXYGENASE"/>
    <property type="match status" value="1"/>
</dbReference>
<dbReference type="Proteomes" id="UP000004440">
    <property type="component" value="Unassembled WGS sequence"/>
</dbReference>
<evidence type="ECO:0000259" key="2">
    <source>
        <dbReference type="PROSITE" id="PS51819"/>
    </source>
</evidence>